<evidence type="ECO:0000313" key="2">
    <source>
        <dbReference type="Proteomes" id="UP000305778"/>
    </source>
</evidence>
<gene>
    <name evidence="1" type="ORF">FCI23_00190</name>
</gene>
<comment type="caution">
    <text evidence="1">The sequence shown here is derived from an EMBL/GenBank/DDBJ whole genome shotgun (WGS) entry which is preliminary data.</text>
</comment>
<keyword evidence="2" id="KW-1185">Reference proteome</keyword>
<dbReference type="InterPro" id="IPR036869">
    <property type="entry name" value="J_dom_sf"/>
</dbReference>
<organism evidence="1 2">
    <name type="scientific">Actinacidiphila oryziradicis</name>
    <dbReference type="NCBI Taxonomy" id="2571141"/>
    <lineage>
        <taxon>Bacteria</taxon>
        <taxon>Bacillati</taxon>
        <taxon>Actinomycetota</taxon>
        <taxon>Actinomycetes</taxon>
        <taxon>Kitasatosporales</taxon>
        <taxon>Streptomycetaceae</taxon>
        <taxon>Actinacidiphila</taxon>
    </lineage>
</organism>
<protein>
    <recommendedName>
        <fullName evidence="3">Molecular chaperone DnaJ</fullName>
    </recommendedName>
</protein>
<reference evidence="1 2" key="1">
    <citation type="submission" date="2019-04" db="EMBL/GenBank/DDBJ databases">
        <title>Streptomyces oryziradicis sp. nov., a novel actinomycete isolated from rhizosphere soil of rice (Oryza sativa L.).</title>
        <authorList>
            <person name="Li C."/>
        </authorList>
    </citation>
    <scope>NUCLEOTIDE SEQUENCE [LARGE SCALE GENOMIC DNA]</scope>
    <source>
        <strain evidence="1 2">NEAU-C40</strain>
    </source>
</reference>
<evidence type="ECO:0008006" key="3">
    <source>
        <dbReference type="Google" id="ProtNLM"/>
    </source>
</evidence>
<dbReference type="OrthoDB" id="4752248at2"/>
<dbReference type="EMBL" id="SUMC01000001">
    <property type="protein sequence ID" value="TKA13201.1"/>
    <property type="molecule type" value="Genomic_DNA"/>
</dbReference>
<dbReference type="RefSeq" id="WP_136721361.1">
    <property type="nucleotide sequence ID" value="NZ_SUMC01000001.1"/>
</dbReference>
<sequence>MTSDATVRIVVSTITAQVFSPFEALGCIRTLPSRLRNWDAAEKCWVISLTLVPELKAALAAEGFKVVVRDAKAGRAESPRRGRAADTWADAMYAAMDKALADRAYKALLPVLHPDRGGDTEAMQALNAARDRAVSR</sequence>
<dbReference type="SUPFAM" id="SSF46565">
    <property type="entry name" value="Chaperone J-domain"/>
    <property type="match status" value="1"/>
</dbReference>
<proteinExistence type="predicted"/>
<dbReference type="AlphaFoldDB" id="A0A4U0SWU9"/>
<name>A0A4U0SWU9_9ACTN</name>
<accession>A0A4U0SWU9</accession>
<dbReference type="Proteomes" id="UP000305778">
    <property type="component" value="Unassembled WGS sequence"/>
</dbReference>
<evidence type="ECO:0000313" key="1">
    <source>
        <dbReference type="EMBL" id="TKA13201.1"/>
    </source>
</evidence>
<dbReference type="Gene3D" id="1.10.287.110">
    <property type="entry name" value="DnaJ domain"/>
    <property type="match status" value="1"/>
</dbReference>